<reference evidence="2" key="1">
    <citation type="submission" date="2007-02" db="EMBL/GenBank/DDBJ databases">
        <title>Complete sequence of Pyrobaculum calidifontis JCM 11548.</title>
        <authorList>
            <consortium name="US DOE Joint Genome Institute"/>
            <person name="Copeland A."/>
            <person name="Lucas S."/>
            <person name="Lapidus A."/>
            <person name="Barry K."/>
            <person name="Glavina del Rio T."/>
            <person name="Dalin E."/>
            <person name="Tice H."/>
            <person name="Pitluck S."/>
            <person name="Chain P."/>
            <person name="Malfatti S."/>
            <person name="Shin M."/>
            <person name="Vergez L."/>
            <person name="Schmutz J."/>
            <person name="Larimer F."/>
            <person name="Land M."/>
            <person name="Hauser L."/>
            <person name="Kyrpides N."/>
            <person name="Mikhailova N."/>
            <person name="Cozen A.E."/>
            <person name="Fitz-Gibbon S.T."/>
            <person name="House C.H."/>
            <person name="Saltikov C."/>
            <person name="Lowe T.M."/>
            <person name="Richardson P."/>
        </authorList>
    </citation>
    <scope>NUCLEOTIDE SEQUENCE [LARGE SCALE GENOMIC DNA]</scope>
    <source>
        <strain evidence="2">JCM 11548</strain>
    </source>
</reference>
<dbReference type="eggNOG" id="arCOG05477">
    <property type="taxonomic scope" value="Archaea"/>
</dbReference>
<dbReference type="InterPro" id="IPR016181">
    <property type="entry name" value="Acyl_CoA_acyltransferase"/>
</dbReference>
<dbReference type="HOGENOM" id="CLU_135992_0_0_2"/>
<dbReference type="InterPro" id="IPR000182">
    <property type="entry name" value="GNAT_dom"/>
</dbReference>
<dbReference type="STRING" id="410359.Pcal_0112"/>
<dbReference type="AlphaFoldDB" id="A3MSD3"/>
<evidence type="ECO:0000313" key="2">
    <source>
        <dbReference type="EMBL" id="ABO07550.1"/>
    </source>
</evidence>
<feature type="domain" description="N-acetyltransferase" evidence="1">
    <location>
        <begin position="8"/>
        <end position="162"/>
    </location>
</feature>
<name>A3MSD3_PYRCJ</name>
<gene>
    <name evidence="2" type="ordered locus">Pcal_0112</name>
</gene>
<sequence>MLFKSVLVEVVYLDYVEITGVYSVVGEFYKQVSQESMRLRFLHLVSDVSYVYKYLWSRGCQTFLVYRDNESVGVVDVTPCGDGAEVAIVIADRHQGKGIGTAVVFDFADRLRRMGFRYAFAYVSPDNYRVLAIAKRLGAQVKCRDLCVVKYEFYRGAAEACV</sequence>
<dbReference type="Pfam" id="PF00583">
    <property type="entry name" value="Acetyltransf_1"/>
    <property type="match status" value="1"/>
</dbReference>
<proteinExistence type="predicted"/>
<dbReference type="EMBL" id="CP000561">
    <property type="protein sequence ID" value="ABO07550.1"/>
    <property type="molecule type" value="Genomic_DNA"/>
</dbReference>
<dbReference type="Gene3D" id="3.40.630.30">
    <property type="match status" value="1"/>
</dbReference>
<accession>A3MSD3</accession>
<protein>
    <submittedName>
        <fullName evidence="2">GCN5-related N-acetyltransferase</fullName>
    </submittedName>
</protein>
<keyword evidence="3" id="KW-1185">Reference proteome</keyword>
<evidence type="ECO:0000313" key="3">
    <source>
        <dbReference type="Proteomes" id="UP000001431"/>
    </source>
</evidence>
<dbReference type="KEGG" id="pcl:Pcal_0112"/>
<dbReference type="Proteomes" id="UP000001431">
    <property type="component" value="Chromosome"/>
</dbReference>
<dbReference type="SUPFAM" id="SSF55729">
    <property type="entry name" value="Acyl-CoA N-acyltransferases (Nat)"/>
    <property type="match status" value="1"/>
</dbReference>
<dbReference type="CDD" id="cd04301">
    <property type="entry name" value="NAT_SF"/>
    <property type="match status" value="1"/>
</dbReference>
<organism evidence="2 3">
    <name type="scientific">Pyrobaculum calidifontis (strain DSM 21063 / JCM 11548 / VA1)</name>
    <dbReference type="NCBI Taxonomy" id="410359"/>
    <lineage>
        <taxon>Archaea</taxon>
        <taxon>Thermoproteota</taxon>
        <taxon>Thermoprotei</taxon>
        <taxon>Thermoproteales</taxon>
        <taxon>Thermoproteaceae</taxon>
        <taxon>Pyrobaculum</taxon>
    </lineage>
</organism>
<dbReference type="GO" id="GO:0016747">
    <property type="term" value="F:acyltransferase activity, transferring groups other than amino-acyl groups"/>
    <property type="evidence" value="ECO:0007669"/>
    <property type="project" value="InterPro"/>
</dbReference>
<evidence type="ECO:0000259" key="1">
    <source>
        <dbReference type="PROSITE" id="PS51186"/>
    </source>
</evidence>
<dbReference type="PROSITE" id="PS51186">
    <property type="entry name" value="GNAT"/>
    <property type="match status" value="1"/>
</dbReference>